<evidence type="ECO:0000313" key="3">
    <source>
        <dbReference type="Proteomes" id="UP000233551"/>
    </source>
</evidence>
<dbReference type="SUPFAM" id="SSF51197">
    <property type="entry name" value="Clavaminate synthase-like"/>
    <property type="match status" value="1"/>
</dbReference>
<evidence type="ECO:0000259" key="1">
    <source>
        <dbReference type="Pfam" id="PF03171"/>
    </source>
</evidence>
<dbReference type="InterPro" id="IPR050231">
    <property type="entry name" value="Iron_ascorbate_oxido_reductase"/>
</dbReference>
<dbReference type="AlphaFoldDB" id="A0A2I0KSD3"/>
<protein>
    <recommendedName>
        <fullName evidence="1">Isopenicillin N synthase-like Fe(2+) 2OG dioxygenase domain-containing protein</fullName>
    </recommendedName>
</protein>
<comment type="caution">
    <text evidence="2">The sequence shown here is derived from an EMBL/GenBank/DDBJ whole genome shotgun (WGS) entry which is preliminary data.</text>
</comment>
<accession>A0A2I0KSD3</accession>
<keyword evidence="3" id="KW-1185">Reference proteome</keyword>
<dbReference type="EMBL" id="PGOL01000380">
    <property type="protein sequence ID" value="PKI71388.1"/>
    <property type="molecule type" value="Genomic_DNA"/>
</dbReference>
<dbReference type="Pfam" id="PF03171">
    <property type="entry name" value="2OG-FeII_Oxy"/>
    <property type="match status" value="1"/>
</dbReference>
<proteinExistence type="predicted"/>
<dbReference type="Gene3D" id="2.60.120.330">
    <property type="entry name" value="B-lactam Antibiotic, Isopenicillin N Synthase, Chain"/>
    <property type="match status" value="1"/>
</dbReference>
<organism evidence="2 3">
    <name type="scientific">Punica granatum</name>
    <name type="common">Pomegranate</name>
    <dbReference type="NCBI Taxonomy" id="22663"/>
    <lineage>
        <taxon>Eukaryota</taxon>
        <taxon>Viridiplantae</taxon>
        <taxon>Streptophyta</taxon>
        <taxon>Embryophyta</taxon>
        <taxon>Tracheophyta</taxon>
        <taxon>Spermatophyta</taxon>
        <taxon>Magnoliopsida</taxon>
        <taxon>eudicotyledons</taxon>
        <taxon>Gunneridae</taxon>
        <taxon>Pentapetalae</taxon>
        <taxon>rosids</taxon>
        <taxon>malvids</taxon>
        <taxon>Myrtales</taxon>
        <taxon>Lythraceae</taxon>
        <taxon>Punica</taxon>
    </lineage>
</organism>
<name>A0A2I0KSD3_PUNGR</name>
<dbReference type="Proteomes" id="UP000233551">
    <property type="component" value="Unassembled WGS sequence"/>
</dbReference>
<dbReference type="InterPro" id="IPR027443">
    <property type="entry name" value="IPNS-like_sf"/>
</dbReference>
<reference evidence="2 3" key="1">
    <citation type="submission" date="2017-11" db="EMBL/GenBank/DDBJ databases">
        <title>De-novo sequencing of pomegranate (Punica granatum L.) genome.</title>
        <authorList>
            <person name="Akparov Z."/>
            <person name="Amiraslanov A."/>
            <person name="Hajiyeva S."/>
            <person name="Abbasov M."/>
            <person name="Kaur K."/>
            <person name="Hamwieh A."/>
            <person name="Solovyev V."/>
            <person name="Salamov A."/>
            <person name="Braich B."/>
            <person name="Kosarev P."/>
            <person name="Mahmoud A."/>
            <person name="Hajiyev E."/>
            <person name="Babayeva S."/>
            <person name="Izzatullayeva V."/>
            <person name="Mammadov A."/>
            <person name="Mammadov A."/>
            <person name="Sharifova S."/>
            <person name="Ojaghi J."/>
            <person name="Eynullazada K."/>
            <person name="Bayramov B."/>
            <person name="Abdulazimova A."/>
            <person name="Shahmuradov I."/>
        </authorList>
    </citation>
    <scope>NUCLEOTIDE SEQUENCE [LARGE SCALE GENOMIC DNA]</scope>
    <source>
        <strain evidence="3">cv. AG2017</strain>
        <tissue evidence="2">Leaf</tissue>
    </source>
</reference>
<dbReference type="STRING" id="22663.A0A2I0KSD3"/>
<feature type="domain" description="Isopenicillin N synthase-like Fe(2+) 2OG dioxygenase" evidence="1">
    <location>
        <begin position="43"/>
        <end position="119"/>
    </location>
</feature>
<dbReference type="PANTHER" id="PTHR47990">
    <property type="entry name" value="2-OXOGLUTARATE (2OG) AND FE(II)-DEPENDENT OXYGENASE SUPERFAMILY PROTEIN-RELATED"/>
    <property type="match status" value="1"/>
</dbReference>
<gene>
    <name evidence="2" type="ORF">CRG98_008247</name>
</gene>
<dbReference type="InterPro" id="IPR044861">
    <property type="entry name" value="IPNS-like_FE2OG_OXY"/>
</dbReference>
<sequence length="155" mass="17260">MERLKRFCFHEVSFTDRDGPLRTSGVPVVQELSRRGVTCLPESALTLLFQLDAGTGGLQVLTRQGPQSLRTVEWPKGALLVSAGDLLEIMTDGKVKNPCHRALIHCNVECISIALFYDPPLDAEIVPLKGATGRYRRVVVDDYLRHVYKISPTKN</sequence>
<evidence type="ECO:0000313" key="2">
    <source>
        <dbReference type="EMBL" id="PKI71388.1"/>
    </source>
</evidence>